<feature type="coiled-coil region" evidence="2">
    <location>
        <begin position="245"/>
        <end position="310"/>
    </location>
</feature>
<dbReference type="Pfam" id="PF12001">
    <property type="entry name" value="DUF3496"/>
    <property type="match status" value="1"/>
</dbReference>
<feature type="domain" description="DUF3496" evidence="4">
    <location>
        <begin position="369"/>
        <end position="429"/>
    </location>
</feature>
<dbReference type="Proteomes" id="UP000002852">
    <property type="component" value="Unassembled WGS sequence"/>
</dbReference>
<reference evidence="6" key="4">
    <citation type="submission" date="2025-09" db="UniProtKB">
        <authorList>
            <consortium name="Ensembl"/>
        </authorList>
    </citation>
    <scope>IDENTIFICATION</scope>
    <source>
        <strain evidence="6">JP 163 A</strain>
    </source>
</reference>
<dbReference type="Ensembl" id="ENSXMAT00000029185.1">
    <property type="protein sequence ID" value="ENSXMAP00000041784.1"/>
    <property type="gene ID" value="ENSXMAG00000023460.1"/>
</dbReference>
<reference evidence="7" key="2">
    <citation type="journal article" date="2013" name="Nat. Genet.">
        <title>The genome of the platyfish, Xiphophorus maculatus, provides insights into evolutionary adaptation and several complex traits.</title>
        <authorList>
            <person name="Schartl M."/>
            <person name="Walter R.B."/>
            <person name="Shen Y."/>
            <person name="Garcia T."/>
            <person name="Catchen J."/>
            <person name="Amores A."/>
            <person name="Braasch I."/>
            <person name="Chalopin D."/>
            <person name="Volff J.N."/>
            <person name="Lesch K.P."/>
            <person name="Bisazza A."/>
            <person name="Minx P."/>
            <person name="Hillier L."/>
            <person name="Wilson R.K."/>
            <person name="Fuerstenberg S."/>
            <person name="Boore J."/>
            <person name="Searle S."/>
            <person name="Postlethwait J.H."/>
            <person name="Warren W.C."/>
        </authorList>
    </citation>
    <scope>NUCLEOTIDE SEQUENCE [LARGE SCALE GENOMIC DNA]</scope>
    <source>
        <strain evidence="7">JP 163 A</strain>
    </source>
</reference>
<evidence type="ECO:0000259" key="4">
    <source>
        <dbReference type="Pfam" id="PF12001"/>
    </source>
</evidence>
<dbReference type="STRING" id="8083.ENSXMAP00000041784"/>
<evidence type="ECO:0000256" key="2">
    <source>
        <dbReference type="SAM" id="Coils"/>
    </source>
</evidence>
<dbReference type="InterPro" id="IPR021885">
    <property type="entry name" value="DUF3496"/>
</dbReference>
<dbReference type="GeneTree" id="ENSGT00940000163982"/>
<dbReference type="Pfam" id="PF14915">
    <property type="entry name" value="CCDC144C"/>
    <property type="match status" value="1"/>
</dbReference>
<feature type="coiled-coil region" evidence="2">
    <location>
        <begin position="362"/>
        <end position="392"/>
    </location>
</feature>
<evidence type="ECO:0000256" key="1">
    <source>
        <dbReference type="ARBA" id="ARBA00023054"/>
    </source>
</evidence>
<protein>
    <submittedName>
        <fullName evidence="6">Uncharacterized protein</fullName>
    </submittedName>
</protein>
<reference evidence="7" key="1">
    <citation type="submission" date="2012-01" db="EMBL/GenBank/DDBJ databases">
        <authorList>
            <person name="Walter R."/>
            <person name="Schartl M."/>
            <person name="Warren W."/>
        </authorList>
    </citation>
    <scope>NUCLEOTIDE SEQUENCE [LARGE SCALE GENOMIC DNA]</scope>
    <source>
        <strain evidence="7">JP 163 A</strain>
    </source>
</reference>
<evidence type="ECO:0000313" key="6">
    <source>
        <dbReference type="Ensembl" id="ENSXMAP00000041784.1"/>
    </source>
</evidence>
<evidence type="ECO:0000313" key="7">
    <source>
        <dbReference type="Proteomes" id="UP000002852"/>
    </source>
</evidence>
<accession>A0A3B5REU7</accession>
<dbReference type="AlphaFoldDB" id="A0A3B5REU7"/>
<evidence type="ECO:0000259" key="5">
    <source>
        <dbReference type="Pfam" id="PF14915"/>
    </source>
</evidence>
<dbReference type="InterPro" id="IPR039497">
    <property type="entry name" value="CC144C-like_CC_dom"/>
</dbReference>
<sequence length="514" mass="59726">PDDLEELTQSSDTDDADSHTSGYRNAASFMQKLESFSLGNKLPQYMSSYLLFLLFMQNIFHEYERSIQKLRSRHGYLSEKVNQLEAERTSLKGLLEEVRDAKSLLERNQLEVQTELTNIKFQLKQEQENRQNAAMMYDTSKDKLKRLEEQHQFEVQDKQKVELSLRNMELEMRTLLEEEQHETQKLLAQERTSRALQENLLNNHLRKQKEMEQYAALKASSLYRILNEHPCSESPTISPCFLTFKHLLHLQVEDLQAELEKETSRRYQLEKINGELQEQLASQKGVGRNHGELERSKGHLENEVRELRRQLENVQPDQSVLDQYRREAEEKAHQEMQQKLEQVNLFLQSQAASQEALDEIKAANEANLRSQLEQKIRELEGELNRARTVQQETFSQKESTRSELERYRHLYNEEMRLRMSLTAKLERLKCLLEKSVFRSLMMGNITSGSLMGPSLDMGALATPANPGTSVGALNRNMSVGYSLPSTVSDGQDQRVEDYLAKVCPVLHLSLTYRD</sequence>
<dbReference type="OMA" id="IEWEHEL"/>
<evidence type="ECO:0000256" key="3">
    <source>
        <dbReference type="SAM" id="MobiDB-lite"/>
    </source>
</evidence>
<feature type="domain" description="CCDC144C-like coiled-coil" evidence="5">
    <location>
        <begin position="121"/>
        <end position="216"/>
    </location>
</feature>
<keyword evidence="7" id="KW-1185">Reference proteome</keyword>
<organism evidence="6 7">
    <name type="scientific">Xiphophorus maculatus</name>
    <name type="common">Southern platyfish</name>
    <name type="synonym">Platypoecilus maculatus</name>
    <dbReference type="NCBI Taxonomy" id="8083"/>
    <lineage>
        <taxon>Eukaryota</taxon>
        <taxon>Metazoa</taxon>
        <taxon>Chordata</taxon>
        <taxon>Craniata</taxon>
        <taxon>Vertebrata</taxon>
        <taxon>Euteleostomi</taxon>
        <taxon>Actinopterygii</taxon>
        <taxon>Neopterygii</taxon>
        <taxon>Teleostei</taxon>
        <taxon>Neoteleostei</taxon>
        <taxon>Acanthomorphata</taxon>
        <taxon>Ovalentaria</taxon>
        <taxon>Atherinomorphae</taxon>
        <taxon>Cyprinodontiformes</taxon>
        <taxon>Poeciliidae</taxon>
        <taxon>Poeciliinae</taxon>
        <taxon>Xiphophorus</taxon>
    </lineage>
</organism>
<keyword evidence="1 2" id="KW-0175">Coiled coil</keyword>
<dbReference type="InParanoid" id="A0A3B5REU7"/>
<reference evidence="6" key="3">
    <citation type="submission" date="2025-08" db="UniProtKB">
        <authorList>
            <consortium name="Ensembl"/>
        </authorList>
    </citation>
    <scope>IDENTIFICATION</scope>
    <source>
        <strain evidence="6">JP 163 A</strain>
    </source>
</reference>
<feature type="coiled-coil region" evidence="2">
    <location>
        <begin position="67"/>
        <end position="185"/>
    </location>
</feature>
<name>A0A3B5REU7_XIPMA</name>
<proteinExistence type="predicted"/>
<feature type="region of interest" description="Disordered" evidence="3">
    <location>
        <begin position="1"/>
        <end position="22"/>
    </location>
</feature>